<dbReference type="AlphaFoldDB" id="A0A645H633"/>
<evidence type="ECO:0000256" key="8">
    <source>
        <dbReference type="ARBA" id="ARBA00047552"/>
    </source>
</evidence>
<dbReference type="InterPro" id="IPR019499">
    <property type="entry name" value="Val-tRNA_synth_tRNA-bd"/>
</dbReference>
<reference evidence="11" key="1">
    <citation type="submission" date="2019-08" db="EMBL/GenBank/DDBJ databases">
        <authorList>
            <person name="Kucharzyk K."/>
            <person name="Murdoch R.W."/>
            <person name="Higgins S."/>
            <person name="Loffler F."/>
        </authorList>
    </citation>
    <scope>NUCLEOTIDE SEQUENCE</scope>
</reference>
<dbReference type="GO" id="GO:0005524">
    <property type="term" value="F:ATP binding"/>
    <property type="evidence" value="ECO:0007669"/>
    <property type="project" value="UniProtKB-KW"/>
</dbReference>
<organism evidence="11">
    <name type="scientific">bioreactor metagenome</name>
    <dbReference type="NCBI Taxonomy" id="1076179"/>
    <lineage>
        <taxon>unclassified sequences</taxon>
        <taxon>metagenomes</taxon>
        <taxon>ecological metagenomes</taxon>
    </lineage>
</organism>
<keyword evidence="5" id="KW-0648">Protein biosynthesis</keyword>
<dbReference type="GO" id="GO:0005737">
    <property type="term" value="C:cytoplasm"/>
    <property type="evidence" value="ECO:0007669"/>
    <property type="project" value="InterPro"/>
</dbReference>
<evidence type="ECO:0000256" key="5">
    <source>
        <dbReference type="ARBA" id="ARBA00022917"/>
    </source>
</evidence>
<evidence type="ECO:0000259" key="10">
    <source>
        <dbReference type="Pfam" id="PF10458"/>
    </source>
</evidence>
<dbReference type="InterPro" id="IPR037118">
    <property type="entry name" value="Val-tRNA_synth_C_sf"/>
</dbReference>
<dbReference type="InterPro" id="IPR010978">
    <property type="entry name" value="tRNA-bd_arm"/>
</dbReference>
<evidence type="ECO:0000256" key="3">
    <source>
        <dbReference type="ARBA" id="ARBA00022741"/>
    </source>
</evidence>
<dbReference type="GO" id="GO:0004832">
    <property type="term" value="F:valine-tRNA ligase activity"/>
    <property type="evidence" value="ECO:0007669"/>
    <property type="project" value="UniProtKB-EC"/>
</dbReference>
<dbReference type="EMBL" id="VSSQ01087491">
    <property type="protein sequence ID" value="MPN34445.1"/>
    <property type="molecule type" value="Genomic_DNA"/>
</dbReference>
<dbReference type="Pfam" id="PF10458">
    <property type="entry name" value="Val_tRNA-synt_C"/>
    <property type="match status" value="1"/>
</dbReference>
<dbReference type="FunFam" id="1.10.287.380:FF:000001">
    <property type="entry name" value="Valine--tRNA ligase"/>
    <property type="match status" value="1"/>
</dbReference>
<keyword evidence="6" id="KW-0030">Aminoacyl-tRNA synthetase</keyword>
<evidence type="ECO:0000256" key="1">
    <source>
        <dbReference type="ARBA" id="ARBA00013169"/>
    </source>
</evidence>
<comment type="catalytic activity">
    <reaction evidence="8">
        <text>tRNA(Val) + L-valine + ATP = L-valyl-tRNA(Val) + AMP + diphosphate</text>
        <dbReference type="Rhea" id="RHEA:10704"/>
        <dbReference type="Rhea" id="RHEA-COMP:9672"/>
        <dbReference type="Rhea" id="RHEA-COMP:9708"/>
        <dbReference type="ChEBI" id="CHEBI:30616"/>
        <dbReference type="ChEBI" id="CHEBI:33019"/>
        <dbReference type="ChEBI" id="CHEBI:57762"/>
        <dbReference type="ChEBI" id="CHEBI:78442"/>
        <dbReference type="ChEBI" id="CHEBI:78537"/>
        <dbReference type="ChEBI" id="CHEBI:456215"/>
        <dbReference type="EC" id="6.1.1.9"/>
    </reaction>
</comment>
<dbReference type="Gene3D" id="1.10.287.380">
    <property type="entry name" value="Valyl-tRNA synthetase, C-terminal domain"/>
    <property type="match status" value="1"/>
</dbReference>
<keyword evidence="9" id="KW-0175">Coiled coil</keyword>
<accession>A0A645H633</accession>
<dbReference type="GO" id="GO:0006438">
    <property type="term" value="P:valyl-tRNA aminoacylation"/>
    <property type="evidence" value="ECO:0007669"/>
    <property type="project" value="InterPro"/>
</dbReference>
<keyword evidence="3" id="KW-0547">Nucleotide-binding</keyword>
<dbReference type="SUPFAM" id="SSF46589">
    <property type="entry name" value="tRNA-binding arm"/>
    <property type="match status" value="1"/>
</dbReference>
<evidence type="ECO:0000256" key="7">
    <source>
        <dbReference type="ARBA" id="ARBA00029936"/>
    </source>
</evidence>
<evidence type="ECO:0000256" key="6">
    <source>
        <dbReference type="ARBA" id="ARBA00023146"/>
    </source>
</evidence>
<sequence>MPLRGLLDLEKEVARVEKEIAQAQQELKRFEGKLNNPGFLAKAPEQVVAKEREKLEGTKSRISALEVRLQELHEA</sequence>
<evidence type="ECO:0000256" key="4">
    <source>
        <dbReference type="ARBA" id="ARBA00022840"/>
    </source>
</evidence>
<keyword evidence="2 11" id="KW-0436">Ligase</keyword>
<evidence type="ECO:0000256" key="2">
    <source>
        <dbReference type="ARBA" id="ARBA00022598"/>
    </source>
</evidence>
<evidence type="ECO:0000256" key="9">
    <source>
        <dbReference type="SAM" id="Coils"/>
    </source>
</evidence>
<feature type="domain" description="Valyl-tRNA synthetase tRNA-binding arm" evidence="10">
    <location>
        <begin position="8"/>
        <end position="72"/>
    </location>
</feature>
<proteinExistence type="predicted"/>
<name>A0A645H633_9ZZZZ</name>
<dbReference type="EC" id="6.1.1.9" evidence="1"/>
<comment type="caution">
    <text evidence="11">The sequence shown here is derived from an EMBL/GenBank/DDBJ whole genome shotgun (WGS) entry which is preliminary data.</text>
</comment>
<evidence type="ECO:0000313" key="11">
    <source>
        <dbReference type="EMBL" id="MPN34445.1"/>
    </source>
</evidence>
<gene>
    <name evidence="11" type="primary">valS_58</name>
    <name evidence="11" type="ORF">SDC9_181938</name>
</gene>
<keyword evidence="4" id="KW-0067">ATP-binding</keyword>
<protein>
    <recommendedName>
        <fullName evidence="1">valine--tRNA ligase</fullName>
        <ecNumber evidence="1">6.1.1.9</ecNumber>
    </recommendedName>
    <alternativeName>
        <fullName evidence="7">Valyl-tRNA synthetase</fullName>
    </alternativeName>
</protein>
<feature type="coiled-coil region" evidence="9">
    <location>
        <begin position="6"/>
        <end position="75"/>
    </location>
</feature>